<dbReference type="Gramene" id="KOM37428">
    <property type="protein sequence ID" value="KOM37428"/>
    <property type="gene ID" value="LR48_Vigan03g081000"/>
</dbReference>
<evidence type="ECO:0000259" key="5">
    <source>
        <dbReference type="SMART" id="SM00499"/>
    </source>
</evidence>
<dbReference type="STRING" id="3914.A0A0L9U3M9"/>
<feature type="domain" description="Bifunctional inhibitor/plant lipid transfer protein/seed storage helical" evidence="5">
    <location>
        <begin position="28"/>
        <end position="111"/>
    </location>
</feature>
<proteinExistence type="inferred from homology"/>
<evidence type="ECO:0000313" key="7">
    <source>
        <dbReference type="Proteomes" id="UP000053144"/>
    </source>
</evidence>
<keyword evidence="4" id="KW-0732">Signal</keyword>
<evidence type="ECO:0000256" key="1">
    <source>
        <dbReference type="ARBA" id="ARBA00009748"/>
    </source>
</evidence>
<comment type="function">
    <text evidence="3">Plant non-specific lipid-transfer proteins transfer phospholipids as well as galactolipids across membranes. May play a role in wax or cutin deposition in the cell walls of expanding epidermal cells and certain secretory tissues.</text>
</comment>
<dbReference type="EMBL" id="CM003373">
    <property type="protein sequence ID" value="KOM37428.1"/>
    <property type="molecule type" value="Genomic_DNA"/>
</dbReference>
<gene>
    <name evidence="6" type="ORF">LR48_Vigan03g081000</name>
</gene>
<dbReference type="InterPro" id="IPR000528">
    <property type="entry name" value="Plant_nsLTP"/>
</dbReference>
<dbReference type="Pfam" id="PF00234">
    <property type="entry name" value="Tryp_alpha_amyl"/>
    <property type="match status" value="1"/>
</dbReference>
<dbReference type="CDD" id="cd01960">
    <property type="entry name" value="nsLTP1"/>
    <property type="match status" value="1"/>
</dbReference>
<organism evidence="6 7">
    <name type="scientific">Phaseolus angularis</name>
    <name type="common">Azuki bean</name>
    <name type="synonym">Vigna angularis</name>
    <dbReference type="NCBI Taxonomy" id="3914"/>
    <lineage>
        <taxon>Eukaryota</taxon>
        <taxon>Viridiplantae</taxon>
        <taxon>Streptophyta</taxon>
        <taxon>Embryophyta</taxon>
        <taxon>Tracheophyta</taxon>
        <taxon>Spermatophyta</taxon>
        <taxon>Magnoliopsida</taxon>
        <taxon>eudicotyledons</taxon>
        <taxon>Gunneridae</taxon>
        <taxon>Pentapetalae</taxon>
        <taxon>rosids</taxon>
        <taxon>fabids</taxon>
        <taxon>Fabales</taxon>
        <taxon>Fabaceae</taxon>
        <taxon>Papilionoideae</taxon>
        <taxon>50 kb inversion clade</taxon>
        <taxon>NPAAA clade</taxon>
        <taxon>indigoferoid/millettioid clade</taxon>
        <taxon>Phaseoleae</taxon>
        <taxon>Vigna</taxon>
    </lineage>
</organism>
<dbReference type="InterPro" id="IPR016140">
    <property type="entry name" value="Bifunc_inhib/LTP/seed_store"/>
</dbReference>
<feature type="signal peptide" evidence="4">
    <location>
        <begin position="1"/>
        <end position="18"/>
    </location>
</feature>
<dbReference type="GO" id="GO:0008289">
    <property type="term" value="F:lipid binding"/>
    <property type="evidence" value="ECO:0007669"/>
    <property type="project" value="UniProtKB-KW"/>
</dbReference>
<keyword evidence="2" id="KW-1015">Disulfide bond</keyword>
<sequence length="212" mass="22998">MASLKVACMVVMCMAVVGAPMMVQGITCNEVTTYMSPCLSYLTNGGEVSDACCGGVRTILGAAGTTSEKQTVCNCLKEDANNFGINDDYAQALPTRCGVSVPYKISRSTNCEKVCTFVVGSTISIVGMLQRLTSLYRWKLEFPASPLLKLERVKKLYISNTRPTWSPCSNALTAEANEPAMRRTNAANDPFPTKTPLLQYHSDSPLPRPCVF</sequence>
<dbReference type="SUPFAM" id="SSF47699">
    <property type="entry name" value="Bifunctional inhibitor/lipid-transfer protein/seed storage 2S albumin"/>
    <property type="match status" value="1"/>
</dbReference>
<evidence type="ECO:0000256" key="3">
    <source>
        <dbReference type="RuleBase" id="RU000628"/>
    </source>
</evidence>
<dbReference type="PANTHER" id="PTHR33076">
    <property type="entry name" value="NON-SPECIFIC LIPID-TRANSFER PROTEIN 2-RELATED"/>
    <property type="match status" value="1"/>
</dbReference>
<dbReference type="InterPro" id="IPR036312">
    <property type="entry name" value="Bifun_inhib/LTP/seed_sf"/>
</dbReference>
<dbReference type="AlphaFoldDB" id="A0A0L9U3M9"/>
<dbReference type="Gene3D" id="1.10.110.10">
    <property type="entry name" value="Plant lipid-transfer and hydrophobic proteins"/>
    <property type="match status" value="1"/>
</dbReference>
<keyword evidence="3" id="KW-0446">Lipid-binding</keyword>
<dbReference type="SMART" id="SM00499">
    <property type="entry name" value="AAI"/>
    <property type="match status" value="1"/>
</dbReference>
<comment type="similarity">
    <text evidence="1 3">Belongs to the plant LTP family.</text>
</comment>
<dbReference type="Proteomes" id="UP000053144">
    <property type="component" value="Chromosome 3"/>
</dbReference>
<evidence type="ECO:0000256" key="2">
    <source>
        <dbReference type="ARBA" id="ARBA00023157"/>
    </source>
</evidence>
<protein>
    <recommendedName>
        <fullName evidence="3">Non-specific lipid-transfer protein</fullName>
    </recommendedName>
</protein>
<evidence type="ECO:0000256" key="4">
    <source>
        <dbReference type="SAM" id="SignalP"/>
    </source>
</evidence>
<dbReference type="PROSITE" id="PS00597">
    <property type="entry name" value="PLANT_LTP"/>
    <property type="match status" value="1"/>
</dbReference>
<name>A0A0L9U3M9_PHAAN</name>
<keyword evidence="3" id="KW-0813">Transport</keyword>
<evidence type="ECO:0000313" key="6">
    <source>
        <dbReference type="EMBL" id="KOM37428.1"/>
    </source>
</evidence>
<dbReference type="GO" id="GO:0006869">
    <property type="term" value="P:lipid transport"/>
    <property type="evidence" value="ECO:0007669"/>
    <property type="project" value="InterPro"/>
</dbReference>
<feature type="chain" id="PRO_5005595267" description="Non-specific lipid-transfer protein" evidence="4">
    <location>
        <begin position="19"/>
        <end position="212"/>
    </location>
</feature>
<reference evidence="7" key="1">
    <citation type="journal article" date="2015" name="Proc. Natl. Acad. Sci. U.S.A.">
        <title>Genome sequencing of adzuki bean (Vigna angularis) provides insight into high starch and low fat accumulation and domestication.</title>
        <authorList>
            <person name="Yang K."/>
            <person name="Tian Z."/>
            <person name="Chen C."/>
            <person name="Luo L."/>
            <person name="Zhao B."/>
            <person name="Wang Z."/>
            <person name="Yu L."/>
            <person name="Li Y."/>
            <person name="Sun Y."/>
            <person name="Li W."/>
            <person name="Chen Y."/>
            <person name="Li Y."/>
            <person name="Zhang Y."/>
            <person name="Ai D."/>
            <person name="Zhao J."/>
            <person name="Shang C."/>
            <person name="Ma Y."/>
            <person name="Wu B."/>
            <person name="Wang M."/>
            <person name="Gao L."/>
            <person name="Sun D."/>
            <person name="Zhang P."/>
            <person name="Guo F."/>
            <person name="Wang W."/>
            <person name="Li Y."/>
            <person name="Wang J."/>
            <person name="Varshney R.K."/>
            <person name="Wang J."/>
            <person name="Ling H.Q."/>
            <person name="Wan P."/>
        </authorList>
    </citation>
    <scope>NUCLEOTIDE SEQUENCE</scope>
    <source>
        <strain evidence="7">cv. Jingnong 6</strain>
    </source>
</reference>
<dbReference type="PRINTS" id="PR00382">
    <property type="entry name" value="LIPIDTRNSFER"/>
</dbReference>
<accession>A0A0L9U3M9</accession>